<dbReference type="AlphaFoldDB" id="A0A540MQY1"/>
<feature type="region of interest" description="Disordered" evidence="1">
    <location>
        <begin position="1"/>
        <end position="67"/>
    </location>
</feature>
<evidence type="ECO:0000313" key="2">
    <source>
        <dbReference type="EMBL" id="TQE01216.1"/>
    </source>
</evidence>
<keyword evidence="3" id="KW-1185">Reference proteome</keyword>
<dbReference type="Proteomes" id="UP000315295">
    <property type="component" value="Unassembled WGS sequence"/>
</dbReference>
<evidence type="ECO:0000313" key="3">
    <source>
        <dbReference type="Proteomes" id="UP000315295"/>
    </source>
</evidence>
<name>A0A540MQY1_MALBA</name>
<comment type="caution">
    <text evidence="2">The sequence shown here is derived from an EMBL/GenBank/DDBJ whole genome shotgun (WGS) entry which is preliminary data.</text>
</comment>
<organism evidence="2 3">
    <name type="scientific">Malus baccata</name>
    <name type="common">Siberian crab apple</name>
    <name type="synonym">Pyrus baccata</name>
    <dbReference type="NCBI Taxonomy" id="106549"/>
    <lineage>
        <taxon>Eukaryota</taxon>
        <taxon>Viridiplantae</taxon>
        <taxon>Streptophyta</taxon>
        <taxon>Embryophyta</taxon>
        <taxon>Tracheophyta</taxon>
        <taxon>Spermatophyta</taxon>
        <taxon>Magnoliopsida</taxon>
        <taxon>eudicotyledons</taxon>
        <taxon>Gunneridae</taxon>
        <taxon>Pentapetalae</taxon>
        <taxon>rosids</taxon>
        <taxon>fabids</taxon>
        <taxon>Rosales</taxon>
        <taxon>Rosaceae</taxon>
        <taxon>Amygdaloideae</taxon>
        <taxon>Maleae</taxon>
        <taxon>Malus</taxon>
    </lineage>
</organism>
<sequence>MHSSSNDNRTMEGKENQVNEKVLKRRNAPNGGEAISKSAQKKLLKQAEMGNQNGRQESSGESAEKERRAPRAGFCWFSWYWYFFGVKIIVQRRANEYLVELLQQKCLKA</sequence>
<accession>A0A540MQY1</accession>
<dbReference type="EMBL" id="VIEB01000199">
    <property type="protein sequence ID" value="TQE01216.1"/>
    <property type="molecule type" value="Genomic_DNA"/>
</dbReference>
<reference evidence="2 3" key="1">
    <citation type="journal article" date="2019" name="G3 (Bethesda)">
        <title>Sequencing of a Wild Apple (Malus baccata) Genome Unravels the Differences Between Cultivated and Wild Apple Species Regarding Disease Resistance and Cold Tolerance.</title>
        <authorList>
            <person name="Chen X."/>
        </authorList>
    </citation>
    <scope>NUCLEOTIDE SEQUENCE [LARGE SCALE GENOMIC DNA]</scope>
    <source>
        <strain evidence="3">cv. Shandingzi</strain>
        <tissue evidence="2">Leaves</tissue>
    </source>
</reference>
<proteinExistence type="predicted"/>
<evidence type="ECO:0000256" key="1">
    <source>
        <dbReference type="SAM" id="MobiDB-lite"/>
    </source>
</evidence>
<feature type="compositionally biased region" description="Polar residues" evidence="1">
    <location>
        <begin position="49"/>
        <end position="61"/>
    </location>
</feature>
<feature type="compositionally biased region" description="Basic and acidic residues" evidence="1">
    <location>
        <begin position="9"/>
        <end position="22"/>
    </location>
</feature>
<protein>
    <submittedName>
        <fullName evidence="2">Uncharacterized protein</fullName>
    </submittedName>
</protein>
<gene>
    <name evidence="2" type="ORF">C1H46_013123</name>
</gene>